<dbReference type="GO" id="GO:0016987">
    <property type="term" value="F:sigma factor activity"/>
    <property type="evidence" value="ECO:0007669"/>
    <property type="project" value="UniProtKB-KW"/>
</dbReference>
<dbReference type="EMBL" id="JEMX01000026">
    <property type="protein sequence ID" value="EXI81177.1"/>
    <property type="molecule type" value="Genomic_DNA"/>
</dbReference>
<evidence type="ECO:0000256" key="5">
    <source>
        <dbReference type="ARBA" id="ARBA00023163"/>
    </source>
</evidence>
<comment type="caution">
    <text evidence="8">The sequence shown here is derived from an EMBL/GenBank/DDBJ whole genome shotgun (WGS) entry which is preliminary data.</text>
</comment>
<dbReference type="SUPFAM" id="SSF88946">
    <property type="entry name" value="Sigma2 domain of RNA polymerase sigma factors"/>
    <property type="match status" value="1"/>
</dbReference>
<dbReference type="STRING" id="1454003.AW10_01377"/>
<dbReference type="CDD" id="cd06171">
    <property type="entry name" value="Sigma70_r4"/>
    <property type="match status" value="1"/>
</dbReference>
<dbReference type="InterPro" id="IPR039425">
    <property type="entry name" value="RNA_pol_sigma-70-like"/>
</dbReference>
<evidence type="ECO:0000256" key="2">
    <source>
        <dbReference type="ARBA" id="ARBA00023015"/>
    </source>
</evidence>
<dbReference type="GO" id="GO:0003677">
    <property type="term" value="F:DNA binding"/>
    <property type="evidence" value="ECO:0007669"/>
    <property type="project" value="UniProtKB-KW"/>
</dbReference>
<dbReference type="InterPro" id="IPR014284">
    <property type="entry name" value="RNA_pol_sigma-70_dom"/>
</dbReference>
<dbReference type="Gene3D" id="1.10.1740.10">
    <property type="match status" value="1"/>
</dbReference>
<dbReference type="PANTHER" id="PTHR43133:SF8">
    <property type="entry name" value="RNA POLYMERASE SIGMA FACTOR HI_1459-RELATED"/>
    <property type="match status" value="1"/>
</dbReference>
<dbReference type="InterPro" id="IPR013324">
    <property type="entry name" value="RNA_pol_sigma_r3/r4-like"/>
</dbReference>
<dbReference type="Pfam" id="PF04542">
    <property type="entry name" value="Sigma70_r2"/>
    <property type="match status" value="1"/>
</dbReference>
<evidence type="ECO:0000259" key="6">
    <source>
        <dbReference type="Pfam" id="PF04542"/>
    </source>
</evidence>
<evidence type="ECO:0000313" key="9">
    <source>
        <dbReference type="Proteomes" id="UP000021816"/>
    </source>
</evidence>
<feature type="domain" description="RNA polymerase sigma-70 region 4" evidence="7">
    <location>
        <begin position="176"/>
        <end position="224"/>
    </location>
</feature>
<sequence>MQRPLAPVLALLCLHHSAARRAPGQLAAGAPGQGGRSILRAMDTAAELATLPDEDLMLLVANGLVEKPATELFRRHNRALFNFIAWQCQGNVAQAEDITQRTWEKLMTRCADYKPQAAFRTFLFQIARNLWLDLRRSAAESQRAEVDDSHPEAPTEDLAPEAELALRQNLDRVHQALLALPAKQREVVVLRFFSEMTLEEIAHTVGEGFETVKSRLRYAFTRLRRELEAQA</sequence>
<name>A0A011PVT8_9PROT</name>
<feature type="domain" description="RNA polymerase sigma-70 region 2" evidence="6">
    <location>
        <begin position="72"/>
        <end position="138"/>
    </location>
</feature>
<comment type="similarity">
    <text evidence="1">Belongs to the sigma-70 factor family. ECF subfamily.</text>
</comment>
<dbReference type="NCBIfam" id="TIGR02937">
    <property type="entry name" value="sigma70-ECF"/>
    <property type="match status" value="1"/>
</dbReference>
<evidence type="ECO:0000256" key="1">
    <source>
        <dbReference type="ARBA" id="ARBA00010641"/>
    </source>
</evidence>
<dbReference type="SUPFAM" id="SSF88659">
    <property type="entry name" value="Sigma3 and sigma4 domains of RNA polymerase sigma factors"/>
    <property type="match status" value="1"/>
</dbReference>
<keyword evidence="5" id="KW-0804">Transcription</keyword>
<accession>A0A011PVT8</accession>
<keyword evidence="2" id="KW-0805">Transcription regulation</keyword>
<dbReference type="Proteomes" id="UP000021816">
    <property type="component" value="Unassembled WGS sequence"/>
</dbReference>
<keyword evidence="4" id="KW-0238">DNA-binding</keyword>
<reference evidence="8 9" key="1">
    <citation type="submission" date="2014-02" db="EMBL/GenBank/DDBJ databases">
        <title>Expanding our view of genomic diversity in Candidatus Accumulibacter clades.</title>
        <authorList>
            <person name="Skennerton C.T."/>
            <person name="Barr J.J."/>
            <person name="Slater F.R."/>
            <person name="Bond P.L."/>
            <person name="Tyson G.W."/>
        </authorList>
    </citation>
    <scope>NUCLEOTIDE SEQUENCE [LARGE SCALE GENOMIC DNA]</scope>
    <source>
        <strain evidence="9">BA-92</strain>
    </source>
</reference>
<organism evidence="8 9">
    <name type="scientific">Candidatus Accumulibacter appositus</name>
    <dbReference type="NCBI Taxonomy" id="1454003"/>
    <lineage>
        <taxon>Bacteria</taxon>
        <taxon>Pseudomonadati</taxon>
        <taxon>Pseudomonadota</taxon>
        <taxon>Betaproteobacteria</taxon>
        <taxon>Candidatus Accumulibacter</taxon>
    </lineage>
</organism>
<dbReference type="PATRIC" id="fig|1454003.3.peg.1418"/>
<dbReference type="InterPro" id="IPR007627">
    <property type="entry name" value="RNA_pol_sigma70_r2"/>
</dbReference>
<dbReference type="GO" id="GO:0006352">
    <property type="term" value="P:DNA-templated transcription initiation"/>
    <property type="evidence" value="ECO:0007669"/>
    <property type="project" value="InterPro"/>
</dbReference>
<dbReference type="Pfam" id="PF04545">
    <property type="entry name" value="Sigma70_r4"/>
    <property type="match status" value="1"/>
</dbReference>
<dbReference type="InterPro" id="IPR036388">
    <property type="entry name" value="WH-like_DNA-bd_sf"/>
</dbReference>
<protein>
    <submittedName>
        <fullName evidence="8">Sigma-W factor</fullName>
    </submittedName>
</protein>
<dbReference type="Gene3D" id="1.10.10.10">
    <property type="entry name" value="Winged helix-like DNA-binding domain superfamily/Winged helix DNA-binding domain"/>
    <property type="match status" value="1"/>
</dbReference>
<dbReference type="AlphaFoldDB" id="A0A011PVT8"/>
<evidence type="ECO:0000313" key="8">
    <source>
        <dbReference type="EMBL" id="EXI81177.1"/>
    </source>
</evidence>
<keyword evidence="3" id="KW-0731">Sigma factor</keyword>
<gene>
    <name evidence="8" type="primary">sigW</name>
    <name evidence="8" type="ORF">AW10_01377</name>
</gene>
<proteinExistence type="inferred from homology"/>
<evidence type="ECO:0000259" key="7">
    <source>
        <dbReference type="Pfam" id="PF04545"/>
    </source>
</evidence>
<evidence type="ECO:0000256" key="4">
    <source>
        <dbReference type="ARBA" id="ARBA00023125"/>
    </source>
</evidence>
<dbReference type="PANTHER" id="PTHR43133">
    <property type="entry name" value="RNA POLYMERASE ECF-TYPE SIGMA FACTO"/>
    <property type="match status" value="1"/>
</dbReference>
<dbReference type="InterPro" id="IPR013325">
    <property type="entry name" value="RNA_pol_sigma_r2"/>
</dbReference>
<dbReference type="InterPro" id="IPR007630">
    <property type="entry name" value="RNA_pol_sigma70_r4"/>
</dbReference>
<evidence type="ECO:0000256" key="3">
    <source>
        <dbReference type="ARBA" id="ARBA00023082"/>
    </source>
</evidence>